<organism evidence="1 2">
    <name type="scientific">Anthostomella pinea</name>
    <dbReference type="NCBI Taxonomy" id="933095"/>
    <lineage>
        <taxon>Eukaryota</taxon>
        <taxon>Fungi</taxon>
        <taxon>Dikarya</taxon>
        <taxon>Ascomycota</taxon>
        <taxon>Pezizomycotina</taxon>
        <taxon>Sordariomycetes</taxon>
        <taxon>Xylariomycetidae</taxon>
        <taxon>Xylariales</taxon>
        <taxon>Xylariaceae</taxon>
        <taxon>Anthostomella</taxon>
    </lineage>
</organism>
<proteinExistence type="predicted"/>
<sequence>MRRYTRAIIRTCFDTGRDPPREDEDKDEDEDDVRCAWAEASDDRLLVLVRQEDSNGHCATSMTRHGVEAVTFGTAHDGTHYPVP</sequence>
<dbReference type="Proteomes" id="UP001295740">
    <property type="component" value="Unassembled WGS sequence"/>
</dbReference>
<comment type="caution">
    <text evidence="1">The sequence shown here is derived from an EMBL/GenBank/DDBJ whole genome shotgun (WGS) entry which is preliminary data.</text>
</comment>
<reference evidence="1" key="1">
    <citation type="submission" date="2023-10" db="EMBL/GenBank/DDBJ databases">
        <authorList>
            <person name="Hackl T."/>
        </authorList>
    </citation>
    <scope>NUCLEOTIDE SEQUENCE</scope>
</reference>
<name>A0AAI8YP27_9PEZI</name>
<accession>A0AAI8YP27</accession>
<evidence type="ECO:0000313" key="1">
    <source>
        <dbReference type="EMBL" id="CAJ2511721.1"/>
    </source>
</evidence>
<dbReference type="AlphaFoldDB" id="A0AAI8YP27"/>
<evidence type="ECO:0000313" key="2">
    <source>
        <dbReference type="Proteomes" id="UP001295740"/>
    </source>
</evidence>
<keyword evidence="2" id="KW-1185">Reference proteome</keyword>
<protein>
    <submittedName>
        <fullName evidence="1">Uu.00g073460.m01.CDS01</fullName>
    </submittedName>
</protein>
<dbReference type="EMBL" id="CAUWAG010000018">
    <property type="protein sequence ID" value="CAJ2511721.1"/>
    <property type="molecule type" value="Genomic_DNA"/>
</dbReference>
<gene>
    <name evidence="1" type="ORF">KHLLAP_LOCUS12189</name>
</gene>